<organism evidence="2 3">
    <name type="scientific">Champsocephalus gunnari</name>
    <name type="common">Mackerel icefish</name>
    <dbReference type="NCBI Taxonomy" id="52237"/>
    <lineage>
        <taxon>Eukaryota</taxon>
        <taxon>Metazoa</taxon>
        <taxon>Chordata</taxon>
        <taxon>Craniata</taxon>
        <taxon>Vertebrata</taxon>
        <taxon>Euteleostomi</taxon>
        <taxon>Actinopterygii</taxon>
        <taxon>Neopterygii</taxon>
        <taxon>Teleostei</taxon>
        <taxon>Neoteleostei</taxon>
        <taxon>Acanthomorphata</taxon>
        <taxon>Eupercaria</taxon>
        <taxon>Perciformes</taxon>
        <taxon>Notothenioidei</taxon>
        <taxon>Channichthyidae</taxon>
        <taxon>Champsocephalus</taxon>
    </lineage>
</organism>
<evidence type="ECO:0000256" key="1">
    <source>
        <dbReference type="SAM" id="MobiDB-lite"/>
    </source>
</evidence>
<keyword evidence="3" id="KW-1185">Reference proteome</keyword>
<sequence length="134" mass="15125">MHRPPLSKERTGGDHFGERNSWRVEKTNISPPSKHQPQGDTFEESTFHHTPQFVTKTREFSTYPSSGLCWRDTQHAEGPQTTYFQVSVAAQLQCPPGGSDHRPEDGALLHLPCARSSQKGCTPNTTWSYFLLEL</sequence>
<evidence type="ECO:0000313" key="3">
    <source>
        <dbReference type="Proteomes" id="UP001331515"/>
    </source>
</evidence>
<gene>
    <name evidence="2" type="ORF">CgunFtcFv8_019800</name>
</gene>
<name>A0AAN8DIJ7_CHAGU</name>
<reference evidence="2 3" key="1">
    <citation type="journal article" date="2023" name="Mol. Biol. Evol.">
        <title>Genomics of Secondarily Temperate Adaptation in the Only Non-Antarctic Icefish.</title>
        <authorList>
            <person name="Rivera-Colon A.G."/>
            <person name="Rayamajhi N."/>
            <person name="Minhas B.F."/>
            <person name="Madrigal G."/>
            <person name="Bilyk K.T."/>
            <person name="Yoon V."/>
            <person name="Hune M."/>
            <person name="Gregory S."/>
            <person name="Cheng C.H.C."/>
            <person name="Catchen J.M."/>
        </authorList>
    </citation>
    <scope>NUCLEOTIDE SEQUENCE [LARGE SCALE GENOMIC DNA]</scope>
    <source>
        <tissue evidence="2">White muscle</tissue>
    </source>
</reference>
<feature type="compositionally biased region" description="Polar residues" evidence="1">
    <location>
        <begin position="27"/>
        <end position="39"/>
    </location>
</feature>
<evidence type="ECO:0000313" key="2">
    <source>
        <dbReference type="EMBL" id="KAK5922550.1"/>
    </source>
</evidence>
<dbReference type="Proteomes" id="UP001331515">
    <property type="component" value="Unassembled WGS sequence"/>
</dbReference>
<dbReference type="AlphaFoldDB" id="A0AAN8DIJ7"/>
<feature type="compositionally biased region" description="Basic and acidic residues" evidence="1">
    <location>
        <begin position="1"/>
        <end position="26"/>
    </location>
</feature>
<comment type="caution">
    <text evidence="2">The sequence shown here is derived from an EMBL/GenBank/DDBJ whole genome shotgun (WGS) entry which is preliminary data.</text>
</comment>
<feature type="region of interest" description="Disordered" evidence="1">
    <location>
        <begin position="1"/>
        <end position="45"/>
    </location>
</feature>
<proteinExistence type="predicted"/>
<accession>A0AAN8DIJ7</accession>
<dbReference type="EMBL" id="JAURVH010001522">
    <property type="protein sequence ID" value="KAK5922550.1"/>
    <property type="molecule type" value="Genomic_DNA"/>
</dbReference>
<protein>
    <submittedName>
        <fullName evidence="2">Uncharacterized protein</fullName>
    </submittedName>
</protein>